<keyword evidence="1" id="KW-0963">Cytoplasm</keyword>
<keyword evidence="3" id="KW-1185">Reference proteome</keyword>
<dbReference type="Gene3D" id="3.40.50.10680">
    <property type="entry name" value="CofD-like domains"/>
    <property type="match status" value="1"/>
</dbReference>
<sequence>MKRIVLFSGGSACRSINIALCRNGAEVTRIVPAWDSGGSSKIIRERLGILSVGDIRQALMTMAHGEGCAGDVVKICNARLSANLGLEGAWNEFLFYAKGGHPLLERMEPGLRGAILNYLNTFASAVGEDFDFRHGSIGNFILTGACLAHNGDVNTAIFVFRKLCGINGNVWPSSIDSDLVLSATLTDGRMVMPQDAITTMSEQDARIGIAKLDLDRASGERPMANSAVLDAIARADLIAFGPGSVYTSVIPHLLVDGVVAAVEQVNCPKVLIGNILQCRETIGLTLADVLSAFDLQWRQRGGSSDLFSHILANRVLFPFEKTVGRFPYLTDGLSDTARYALIRDEFEDAWSRGQHDGEAITSSLLKIASAGNGLGRA</sequence>
<evidence type="ECO:0008006" key="4">
    <source>
        <dbReference type="Google" id="ProtNLM"/>
    </source>
</evidence>
<dbReference type="GO" id="GO:0043743">
    <property type="term" value="F:LPPG:FO 2-phospho-L-lactate transferase activity"/>
    <property type="evidence" value="ECO:0007669"/>
    <property type="project" value="InterPro"/>
</dbReference>
<dbReference type="InterPro" id="IPR038136">
    <property type="entry name" value="CofD-like_dom_sf"/>
</dbReference>
<dbReference type="Proteomes" id="UP000199435">
    <property type="component" value="Unassembled WGS sequence"/>
</dbReference>
<reference evidence="3" key="1">
    <citation type="submission" date="2016-08" db="EMBL/GenBank/DDBJ databases">
        <authorList>
            <person name="Varghese N."/>
            <person name="Submissions Spin"/>
        </authorList>
    </citation>
    <scope>NUCLEOTIDE SEQUENCE [LARGE SCALE GENOMIC DNA]</scope>
    <source>
        <strain evidence="3">HAMBI 2971</strain>
    </source>
</reference>
<dbReference type="STRING" id="411945.GA0061102_100730"/>
<dbReference type="EMBL" id="FMAH01000007">
    <property type="protein sequence ID" value="SCB20730.1"/>
    <property type="molecule type" value="Genomic_DNA"/>
</dbReference>
<evidence type="ECO:0000256" key="1">
    <source>
        <dbReference type="ARBA" id="ARBA00022490"/>
    </source>
</evidence>
<dbReference type="PANTHER" id="PTHR30135:SF3">
    <property type="entry name" value="GLUCONEOGENESIS FACTOR-RELATED"/>
    <property type="match status" value="1"/>
</dbReference>
<organism evidence="2 3">
    <name type="scientific">Rhizobium miluonense</name>
    <dbReference type="NCBI Taxonomy" id="411945"/>
    <lineage>
        <taxon>Bacteria</taxon>
        <taxon>Pseudomonadati</taxon>
        <taxon>Pseudomonadota</taxon>
        <taxon>Alphaproteobacteria</taxon>
        <taxon>Hyphomicrobiales</taxon>
        <taxon>Rhizobiaceae</taxon>
        <taxon>Rhizobium/Agrobacterium group</taxon>
        <taxon>Rhizobium</taxon>
    </lineage>
</organism>
<dbReference type="RefSeq" id="WP_092846079.1">
    <property type="nucleotide sequence ID" value="NZ_FMAH01000007.1"/>
</dbReference>
<dbReference type="InterPro" id="IPR010119">
    <property type="entry name" value="Gluconeogen_factor"/>
</dbReference>
<dbReference type="InterPro" id="IPR002882">
    <property type="entry name" value="CofD"/>
</dbReference>
<gene>
    <name evidence="2" type="ORF">GA0061102_100730</name>
</gene>
<dbReference type="PANTHER" id="PTHR30135">
    <property type="entry name" value="UNCHARACTERIZED PROTEIN YVCK-RELATED"/>
    <property type="match status" value="1"/>
</dbReference>
<evidence type="ECO:0000313" key="3">
    <source>
        <dbReference type="Proteomes" id="UP000199435"/>
    </source>
</evidence>
<dbReference type="CDD" id="cd07187">
    <property type="entry name" value="YvcK_like"/>
    <property type="match status" value="1"/>
</dbReference>
<name>A0A1C3UZ14_9HYPH</name>
<dbReference type="Pfam" id="PF01933">
    <property type="entry name" value="CofD"/>
    <property type="match status" value="1"/>
</dbReference>
<proteinExistence type="predicted"/>
<dbReference type="AlphaFoldDB" id="A0A1C3UZ14"/>
<protein>
    <recommendedName>
        <fullName evidence="4">CofD-related protein, GAK system</fullName>
    </recommendedName>
</protein>
<dbReference type="OrthoDB" id="5413830at2"/>
<evidence type="ECO:0000313" key="2">
    <source>
        <dbReference type="EMBL" id="SCB20730.1"/>
    </source>
</evidence>
<dbReference type="SUPFAM" id="SSF142338">
    <property type="entry name" value="CofD-like"/>
    <property type="match status" value="1"/>
</dbReference>
<accession>A0A1C3UZ14</accession>